<dbReference type="EMBL" id="PUHY01000005">
    <property type="protein sequence ID" value="PQO37517.1"/>
    <property type="molecule type" value="Genomic_DNA"/>
</dbReference>
<organism evidence="4 5">
    <name type="scientific">Blastopirellula marina</name>
    <dbReference type="NCBI Taxonomy" id="124"/>
    <lineage>
        <taxon>Bacteria</taxon>
        <taxon>Pseudomonadati</taxon>
        <taxon>Planctomycetota</taxon>
        <taxon>Planctomycetia</taxon>
        <taxon>Pirellulales</taxon>
        <taxon>Pirellulaceae</taxon>
        <taxon>Blastopirellula</taxon>
    </lineage>
</organism>
<dbReference type="PROSITE" id="PS50088">
    <property type="entry name" value="ANK_REPEAT"/>
    <property type="match status" value="2"/>
</dbReference>
<dbReference type="PANTHER" id="PTHR24166">
    <property type="entry name" value="ROLLING PEBBLES, ISOFORM B"/>
    <property type="match status" value="1"/>
</dbReference>
<evidence type="ECO:0000256" key="2">
    <source>
        <dbReference type="ARBA" id="ARBA00023043"/>
    </source>
</evidence>
<evidence type="ECO:0000256" key="1">
    <source>
        <dbReference type="ARBA" id="ARBA00022737"/>
    </source>
</evidence>
<dbReference type="Proteomes" id="UP000238322">
    <property type="component" value="Unassembled WGS sequence"/>
</dbReference>
<evidence type="ECO:0000313" key="4">
    <source>
        <dbReference type="EMBL" id="PQO37517.1"/>
    </source>
</evidence>
<dbReference type="SMART" id="SM00248">
    <property type="entry name" value="ANK"/>
    <property type="match status" value="4"/>
</dbReference>
<protein>
    <submittedName>
        <fullName evidence="4">Uncharacterized protein</fullName>
    </submittedName>
</protein>
<dbReference type="Gene3D" id="1.25.40.20">
    <property type="entry name" value="Ankyrin repeat-containing domain"/>
    <property type="match status" value="1"/>
</dbReference>
<accession>A0A2S8FZ93</accession>
<dbReference type="PANTHER" id="PTHR24166:SF48">
    <property type="entry name" value="PROTEIN VAPYRIN"/>
    <property type="match status" value="1"/>
</dbReference>
<dbReference type="PROSITE" id="PS50297">
    <property type="entry name" value="ANK_REP_REGION"/>
    <property type="match status" value="2"/>
</dbReference>
<name>A0A2S8FZ93_9BACT</name>
<reference evidence="4 5" key="1">
    <citation type="submission" date="2018-02" db="EMBL/GenBank/DDBJ databases">
        <title>Comparative genomes isolates from brazilian mangrove.</title>
        <authorList>
            <person name="Araujo J.E."/>
            <person name="Taketani R.G."/>
            <person name="Silva M.C.P."/>
            <person name="Loureco M.V."/>
            <person name="Andreote F.D."/>
        </authorList>
    </citation>
    <scope>NUCLEOTIDE SEQUENCE [LARGE SCALE GENOMIC DNA]</scope>
    <source>
        <strain evidence="4 5">Hex-1 MGV</strain>
    </source>
</reference>
<evidence type="ECO:0000313" key="5">
    <source>
        <dbReference type="Proteomes" id="UP000238322"/>
    </source>
</evidence>
<comment type="caution">
    <text evidence="4">The sequence shown here is derived from an EMBL/GenBank/DDBJ whole genome shotgun (WGS) entry which is preliminary data.</text>
</comment>
<proteinExistence type="predicted"/>
<keyword evidence="2 3" id="KW-0040">ANK repeat</keyword>
<gene>
    <name evidence="4" type="ORF">C5Y83_06120</name>
</gene>
<dbReference type="AlphaFoldDB" id="A0A2S8FZ93"/>
<dbReference type="RefSeq" id="WP_105328766.1">
    <property type="nucleotide sequence ID" value="NZ_PUHY01000005.1"/>
</dbReference>
<dbReference type="InterPro" id="IPR050889">
    <property type="entry name" value="Dendritic_Spine_Reg/Scaffold"/>
</dbReference>
<keyword evidence="1" id="KW-0677">Repeat</keyword>
<dbReference type="InterPro" id="IPR002110">
    <property type="entry name" value="Ankyrin_rpt"/>
</dbReference>
<dbReference type="InterPro" id="IPR036770">
    <property type="entry name" value="Ankyrin_rpt-contain_sf"/>
</dbReference>
<dbReference type="Pfam" id="PF12796">
    <property type="entry name" value="Ank_2"/>
    <property type="match status" value="1"/>
</dbReference>
<evidence type="ECO:0000256" key="3">
    <source>
        <dbReference type="PROSITE-ProRule" id="PRU00023"/>
    </source>
</evidence>
<sequence length="246" mass="27710">MKMPRPRISIVGLMLVIAVASAMLGLWRQWVMWPSVLNTYRDLCRQRPSTEVGQQLTKLIREFPALANEPDVMIYAAIYGDLDLCRNLLKRGVPLNEVNAGDYTPFYYALQRKQTKFVIFMIEHGVDPTSPDSIGGVSAKRLSPLHHVARSGNLEMCRLLVDLGIDIDSETKDGDRPLRCALSSGDPEIVEFFLDHGATFREPMLPYNESIRYGYDTSFQGPTGGSDMKAVIEMLEERLPHLQLPP</sequence>
<dbReference type="Pfam" id="PF13637">
    <property type="entry name" value="Ank_4"/>
    <property type="match status" value="1"/>
</dbReference>
<feature type="repeat" description="ANK" evidence="3">
    <location>
        <begin position="140"/>
        <end position="172"/>
    </location>
</feature>
<feature type="repeat" description="ANK" evidence="3">
    <location>
        <begin position="173"/>
        <end position="198"/>
    </location>
</feature>
<dbReference type="SUPFAM" id="SSF48403">
    <property type="entry name" value="Ankyrin repeat"/>
    <property type="match status" value="1"/>
</dbReference>
<dbReference type="OrthoDB" id="2826662at2"/>